<organism evidence="2 3">
    <name type="scientific">Portunus trituberculatus</name>
    <name type="common">Swimming crab</name>
    <name type="synonym">Neptunus trituberculatus</name>
    <dbReference type="NCBI Taxonomy" id="210409"/>
    <lineage>
        <taxon>Eukaryota</taxon>
        <taxon>Metazoa</taxon>
        <taxon>Ecdysozoa</taxon>
        <taxon>Arthropoda</taxon>
        <taxon>Crustacea</taxon>
        <taxon>Multicrustacea</taxon>
        <taxon>Malacostraca</taxon>
        <taxon>Eumalacostraca</taxon>
        <taxon>Eucarida</taxon>
        <taxon>Decapoda</taxon>
        <taxon>Pleocyemata</taxon>
        <taxon>Brachyura</taxon>
        <taxon>Eubrachyura</taxon>
        <taxon>Portunoidea</taxon>
        <taxon>Portunidae</taxon>
        <taxon>Portuninae</taxon>
        <taxon>Portunus</taxon>
    </lineage>
</organism>
<dbReference type="Proteomes" id="UP000324222">
    <property type="component" value="Unassembled WGS sequence"/>
</dbReference>
<keyword evidence="1" id="KW-1133">Transmembrane helix</keyword>
<accession>A0A5B7I890</accession>
<name>A0A5B7I890_PORTR</name>
<reference evidence="2 3" key="1">
    <citation type="submission" date="2019-05" db="EMBL/GenBank/DDBJ databases">
        <title>Another draft genome of Portunus trituberculatus and its Hox gene families provides insights of decapod evolution.</title>
        <authorList>
            <person name="Jeong J.-H."/>
            <person name="Song I."/>
            <person name="Kim S."/>
            <person name="Choi T."/>
            <person name="Kim D."/>
            <person name="Ryu S."/>
            <person name="Kim W."/>
        </authorList>
    </citation>
    <scope>NUCLEOTIDE SEQUENCE [LARGE SCALE GENOMIC DNA]</scope>
    <source>
        <tissue evidence="2">Muscle</tissue>
    </source>
</reference>
<dbReference type="EMBL" id="VSRR010057504">
    <property type="protein sequence ID" value="MPC81621.1"/>
    <property type="molecule type" value="Genomic_DNA"/>
</dbReference>
<gene>
    <name evidence="2" type="ORF">E2C01_076248</name>
</gene>
<evidence type="ECO:0000256" key="1">
    <source>
        <dbReference type="SAM" id="Phobius"/>
    </source>
</evidence>
<feature type="transmembrane region" description="Helical" evidence="1">
    <location>
        <begin position="20"/>
        <end position="53"/>
    </location>
</feature>
<keyword evidence="1" id="KW-0472">Membrane</keyword>
<comment type="caution">
    <text evidence="2">The sequence shown here is derived from an EMBL/GenBank/DDBJ whole genome shotgun (WGS) entry which is preliminary data.</text>
</comment>
<evidence type="ECO:0000313" key="3">
    <source>
        <dbReference type="Proteomes" id="UP000324222"/>
    </source>
</evidence>
<evidence type="ECO:0000313" key="2">
    <source>
        <dbReference type="EMBL" id="MPC81621.1"/>
    </source>
</evidence>
<sequence length="93" mass="10610">MVLVTGFPSSVKKTYISLSLSLVVVVVVVAAQTITYSVSWMLVNVVFCVLSWWRRFANNYLHWGALGTWLVLNVQGKFNPLITGTHFYHEFWA</sequence>
<keyword evidence="3" id="KW-1185">Reference proteome</keyword>
<dbReference type="OrthoDB" id="60033at2759"/>
<proteinExistence type="predicted"/>
<protein>
    <submittedName>
        <fullName evidence="2">Uncharacterized protein</fullName>
    </submittedName>
</protein>
<keyword evidence="1" id="KW-0812">Transmembrane</keyword>
<dbReference type="AlphaFoldDB" id="A0A5B7I890"/>